<keyword evidence="1" id="KW-0560">Oxidoreductase</keyword>
<dbReference type="InterPro" id="IPR015422">
    <property type="entry name" value="PyrdxlP-dep_Trfase_small"/>
</dbReference>
<proteinExistence type="predicted"/>
<keyword evidence="4" id="KW-1185">Reference proteome</keyword>
<protein>
    <submittedName>
        <fullName evidence="3">Glycine dehydrogenase</fullName>
    </submittedName>
</protein>
<name>A0A0T5XAS8_9BACT</name>
<dbReference type="NCBIfam" id="NF001696">
    <property type="entry name" value="PRK00451.1"/>
    <property type="match status" value="1"/>
</dbReference>
<dbReference type="AlphaFoldDB" id="A0A0T5XAS8"/>
<comment type="caution">
    <text evidence="3">The sequence shown here is derived from an EMBL/GenBank/DDBJ whole genome shotgun (WGS) entry which is preliminary data.</text>
</comment>
<evidence type="ECO:0000313" key="3">
    <source>
        <dbReference type="EMBL" id="KRT35479.1"/>
    </source>
</evidence>
<dbReference type="Proteomes" id="UP000005273">
    <property type="component" value="Unassembled WGS sequence"/>
</dbReference>
<dbReference type="Gene3D" id="3.90.1150.10">
    <property type="entry name" value="Aspartate Aminotransferase, domain 1"/>
    <property type="match status" value="1"/>
</dbReference>
<dbReference type="RefSeq" id="WP_009201819.1">
    <property type="nucleotide sequence ID" value="NZ_ACJX03000001.1"/>
</dbReference>
<evidence type="ECO:0000313" key="4">
    <source>
        <dbReference type="Proteomes" id="UP000005273"/>
    </source>
</evidence>
<dbReference type="Pfam" id="PF02347">
    <property type="entry name" value="GDC-P"/>
    <property type="match status" value="1"/>
</dbReference>
<accession>A0A0T5XAS8</accession>
<dbReference type="InterPro" id="IPR023010">
    <property type="entry name" value="GcvPA"/>
</dbReference>
<evidence type="ECO:0000259" key="2">
    <source>
        <dbReference type="Pfam" id="PF02347"/>
    </source>
</evidence>
<gene>
    <name evidence="3" type="ORF">HMPREF1705_02708</name>
</gene>
<feature type="domain" description="Glycine cleavage system P-protein N-terminal" evidence="2">
    <location>
        <begin position="12"/>
        <end position="460"/>
    </location>
</feature>
<dbReference type="PANTHER" id="PTHR42806:SF1">
    <property type="entry name" value="GLYCINE DEHYDROGENASE (DECARBOXYLATING)"/>
    <property type="match status" value="1"/>
</dbReference>
<evidence type="ECO:0000256" key="1">
    <source>
        <dbReference type="ARBA" id="ARBA00023002"/>
    </source>
</evidence>
<reference evidence="4" key="1">
    <citation type="submission" date="2012-09" db="EMBL/GenBank/DDBJ databases">
        <authorList>
            <person name="Weinstock G."/>
            <person name="Sodergren E."/>
            <person name="Clifton S."/>
            <person name="Fulton L."/>
            <person name="Fulton B."/>
            <person name="Courtney L."/>
            <person name="Fronick C."/>
            <person name="Harrison M."/>
            <person name="Strong C."/>
            <person name="Farmer C."/>
            <person name="Delehaunty K."/>
            <person name="Markovic C."/>
            <person name="Hall O."/>
            <person name="Minx P."/>
            <person name="Tomlinson C."/>
            <person name="Mitreva M."/>
            <person name="Nelson J."/>
            <person name="Hou S."/>
            <person name="Wollam A."/>
            <person name="Pepin K.H."/>
            <person name="Johnson M."/>
            <person name="Bhonagiri V."/>
            <person name="Nash W.E."/>
            <person name="Suruliraj S."/>
            <person name="Warren W."/>
            <person name="Chinwalla A."/>
            <person name="Mardis E.R."/>
            <person name="Wilson R.K."/>
        </authorList>
    </citation>
    <scope>NUCLEOTIDE SEQUENCE [LARGE SCALE GENOMIC DNA]</scope>
    <source>
        <strain evidence="4">OS1</strain>
    </source>
</reference>
<dbReference type="SUPFAM" id="SSF53383">
    <property type="entry name" value="PLP-dependent transferases"/>
    <property type="match status" value="1"/>
</dbReference>
<dbReference type="InterPro" id="IPR015421">
    <property type="entry name" value="PyrdxlP-dep_Trfase_major"/>
</dbReference>
<sequence length="468" mass="51532">MEEKEKRRAHPYIPNSVPEIKEELLKEIGIESAEDIFGQIPEHLRLKRPLNIPKAITSEYELKKHVTNLLSKNKNCEEYLNFLGGGCWQHYVPAVCKTIMERDEFLSAYVGEAFADHGKFQAQFEYASCIGELVDMDMVNTPTYDWAMACATTVRMASRMTGRGKALVAESISPERLSCIKNYAWSATPDIETVKYDPKTGLLDVDDLKSKLSDDVCVLYMENPNFFGVIESRGQEIADLLHSKGALLSVGVDPISLGVLEPPAHYGADFACGDVQPLGIPMSYGGGLGGFIATPDEPKFVAEYPSLLFGIAETVEEGEYGFGEVLYERTSYASRDKAKDFLGTMAQLHGIVAGVYMALMGPQGMKELGEGLLQRASYAAKKLSSIKGVKAPLFDSYHFKEFTVNFDGTKKTVAEINKALLDHKIFGGKDLSKDFPEMGQSALFCVTELHSKEDIDMLADALASVVGM</sequence>
<dbReference type="InterPro" id="IPR015424">
    <property type="entry name" value="PyrdxlP-dep_Trfase"/>
</dbReference>
<dbReference type="GO" id="GO:0004375">
    <property type="term" value="F:glycine dehydrogenase (decarboxylating) activity"/>
    <property type="evidence" value="ECO:0007669"/>
    <property type="project" value="InterPro"/>
</dbReference>
<dbReference type="eggNOG" id="COG0403">
    <property type="taxonomic scope" value="Bacteria"/>
</dbReference>
<organism evidence="3 4">
    <name type="scientific">Acetomicrobium hydrogeniformans ATCC BAA-1850</name>
    <dbReference type="NCBI Taxonomy" id="592015"/>
    <lineage>
        <taxon>Bacteria</taxon>
        <taxon>Thermotogati</taxon>
        <taxon>Synergistota</taxon>
        <taxon>Synergistia</taxon>
        <taxon>Synergistales</taxon>
        <taxon>Acetomicrobiaceae</taxon>
        <taxon>Acetomicrobium</taxon>
    </lineage>
</organism>
<dbReference type="InterPro" id="IPR049315">
    <property type="entry name" value="GDC-P_N"/>
</dbReference>
<dbReference type="OrthoDB" id="9771867at2"/>
<dbReference type="GO" id="GO:0009116">
    <property type="term" value="P:nucleoside metabolic process"/>
    <property type="evidence" value="ECO:0007669"/>
    <property type="project" value="InterPro"/>
</dbReference>
<dbReference type="PANTHER" id="PTHR42806">
    <property type="entry name" value="GLYCINE CLEAVAGE SYSTEM P-PROTEIN"/>
    <property type="match status" value="1"/>
</dbReference>
<dbReference type="EMBL" id="ACJX03000001">
    <property type="protein sequence ID" value="KRT35479.1"/>
    <property type="molecule type" value="Genomic_DNA"/>
</dbReference>
<dbReference type="STRING" id="592015.HMPREF1705_02708"/>
<dbReference type="Gene3D" id="3.40.640.10">
    <property type="entry name" value="Type I PLP-dependent aspartate aminotransferase-like (Major domain)"/>
    <property type="match status" value="1"/>
</dbReference>